<evidence type="ECO:0000313" key="2">
    <source>
        <dbReference type="EMBL" id="CAA9520628.1"/>
    </source>
</evidence>
<organism evidence="2">
    <name type="scientific">uncultured Solirubrobacteraceae bacterium</name>
    <dbReference type="NCBI Taxonomy" id="1162706"/>
    <lineage>
        <taxon>Bacteria</taxon>
        <taxon>Bacillati</taxon>
        <taxon>Actinomycetota</taxon>
        <taxon>Thermoleophilia</taxon>
        <taxon>Solirubrobacterales</taxon>
        <taxon>Solirubrobacteraceae</taxon>
        <taxon>environmental samples</taxon>
    </lineage>
</organism>
<sequence>GPGSASPGTRRPRDRKPPCVGSGDAGPRRLPLAHVRPPERQRARLHPVDRRDRGAPRRRGLRAPRVSRGLTSAHRPGRRRAGM</sequence>
<name>A0A6J4TFE8_9ACTN</name>
<feature type="compositionally biased region" description="Basic and acidic residues" evidence="1">
    <location>
        <begin position="36"/>
        <end position="55"/>
    </location>
</feature>
<feature type="non-terminal residue" evidence="2">
    <location>
        <position position="1"/>
    </location>
</feature>
<dbReference type="AlphaFoldDB" id="A0A6J4TFE8"/>
<feature type="region of interest" description="Disordered" evidence="1">
    <location>
        <begin position="1"/>
        <end position="83"/>
    </location>
</feature>
<reference evidence="2" key="1">
    <citation type="submission" date="2020-02" db="EMBL/GenBank/DDBJ databases">
        <authorList>
            <person name="Meier V. D."/>
        </authorList>
    </citation>
    <scope>NUCLEOTIDE SEQUENCE</scope>
    <source>
        <strain evidence="2">AVDCRST_MAG53</strain>
    </source>
</reference>
<protein>
    <submittedName>
        <fullName evidence="2">Uncharacterized protein</fullName>
    </submittedName>
</protein>
<proteinExistence type="predicted"/>
<dbReference type="EMBL" id="CADCVR010000102">
    <property type="protein sequence ID" value="CAA9520628.1"/>
    <property type="molecule type" value="Genomic_DNA"/>
</dbReference>
<evidence type="ECO:0000256" key="1">
    <source>
        <dbReference type="SAM" id="MobiDB-lite"/>
    </source>
</evidence>
<feature type="non-terminal residue" evidence="2">
    <location>
        <position position="83"/>
    </location>
</feature>
<gene>
    <name evidence="2" type="ORF">AVDCRST_MAG53-3519</name>
</gene>
<accession>A0A6J4TFE8</accession>